<evidence type="ECO:0000313" key="8">
    <source>
        <dbReference type="Proteomes" id="UP000614239"/>
    </source>
</evidence>
<dbReference type="PANTHER" id="PTHR32114">
    <property type="entry name" value="ABC TRANSPORTER ABCH.3"/>
    <property type="match status" value="1"/>
</dbReference>
<sequence length="1111" mass="116419">MRIHRLTMTAVGPYAGTETIDFDRFADSGRFLLTGPTGSGKTTIIDAIVFALYGEVADASDSSKDRIRSRYASPEQPTVVEMVFSTGAGVFKVRRTPEYERPKKRGAGRTTQKASAHLWRLTSLDEQAVEEPGEEPVVGPREVGPEITRVVGLTREQLTQTVVLPQGKFARFLRASSQERHVLLRDVFGTGLYDRIQDELANRSRDARRRTEEARTALTGALTRLITLLGQGLGAGGAAPGGSPGDAGCVRPHALSGADAEAASGTAEQLEAALIQPVVDDEALTRTIDSALARSHGHVRAREDALARAAEQRDTAARSLRDTRDLAALIDRRTRLLAEQDRLALSAEADDADAERLTLAERAARVSSPAAVAQRHARTALGALDALEPALSACAQAASDHTSTPADPAESGASGAPGPPGTPLPLTAVRGARALEALRPVLVQSADPTASTAADGHDVGDLAPADLDALTTASRASAKDLEAAADRERLDAGALQALVESEASLPSRRDALARTRTDHAAEIVAITQERDALAERPAHHAQLQASLAAARAAESLVPTLVASRDAARARHEAALRVARLTEQVLAAQEATDAARRAAEQAADTLHTRRRAWIALTAGSLSADLRTGEPCPVCGSTEHPRPAPVEDGTVTRADVESADAAEKQAAALLAERAGDLDSLKRQRADAEEQAGGLDVRAAADALTTTEAALSQHQALAAGVEALSAELEGFAQQTSALTEALAARQAAATTQAQHLADTERQLDAEAERLTQARGAEASVSARASAMTARADALASAARAVHGAVDAVHATVQAHADLRTALADAGFGSLEAVHQASLAPAELDALRARVTAVAADRERVRQGLAEEAVASLTGQEQTDVEAATAAHADADAAHTQAVRAVEQARAAHAALDEAARAVREAARTLSRTSADQQALLRVAELAGGTNDRATPLATWVLVERFAEVLTFANQRLEEMSDGRFSLASTTEEAGSARRKDRGLGLAVIDHDAGDDPRDPRTLSGGETFYVSLSLALALADVVTAEAGGTTLETLFIDEGFGTLDPQALDNVMGELSRLQAGGRTVGIVSHVEELRRQVPDRVEVRRAGVGSTLTLRAR</sequence>
<feature type="domain" description="Rad50/SbcC-type AAA" evidence="6">
    <location>
        <begin position="5"/>
        <end position="203"/>
    </location>
</feature>
<feature type="coiled-coil region" evidence="4">
    <location>
        <begin position="668"/>
        <end position="695"/>
    </location>
</feature>
<gene>
    <name evidence="7" type="ORF">GCM10011612_06000</name>
</gene>
<keyword evidence="4" id="KW-0175">Coiled coil</keyword>
<keyword evidence="8" id="KW-1185">Reference proteome</keyword>
<dbReference type="Pfam" id="PF13558">
    <property type="entry name" value="SbcC_Walker_B"/>
    <property type="match status" value="1"/>
</dbReference>
<comment type="caution">
    <text evidence="7">The sequence shown here is derived from an EMBL/GenBank/DDBJ whole genome shotgun (WGS) entry which is preliminary data.</text>
</comment>
<dbReference type="Proteomes" id="UP000614239">
    <property type="component" value="Unassembled WGS sequence"/>
</dbReference>
<evidence type="ECO:0000259" key="6">
    <source>
        <dbReference type="Pfam" id="PF13476"/>
    </source>
</evidence>
<accession>A0A8H9LI66</accession>
<proteinExistence type="inferred from homology"/>
<protein>
    <recommendedName>
        <fullName evidence="3">Nuclease SbcCD subunit C</fullName>
    </recommendedName>
</protein>
<comment type="similarity">
    <text evidence="1">Belongs to the SMC family. SbcC subfamily.</text>
</comment>
<dbReference type="GO" id="GO:0006302">
    <property type="term" value="P:double-strand break repair"/>
    <property type="evidence" value="ECO:0007669"/>
    <property type="project" value="InterPro"/>
</dbReference>
<evidence type="ECO:0000256" key="2">
    <source>
        <dbReference type="ARBA" id="ARBA00011322"/>
    </source>
</evidence>
<dbReference type="Pfam" id="PF13476">
    <property type="entry name" value="AAA_23"/>
    <property type="match status" value="1"/>
</dbReference>
<dbReference type="Gene3D" id="3.40.50.300">
    <property type="entry name" value="P-loop containing nucleotide triphosphate hydrolases"/>
    <property type="match status" value="2"/>
</dbReference>
<feature type="compositionally biased region" description="Low complexity" evidence="5">
    <location>
        <begin position="405"/>
        <end position="416"/>
    </location>
</feature>
<dbReference type="OrthoDB" id="9795626at2"/>
<dbReference type="InterPro" id="IPR027417">
    <property type="entry name" value="P-loop_NTPase"/>
</dbReference>
<dbReference type="AlphaFoldDB" id="A0A8H9LI66"/>
<evidence type="ECO:0000256" key="5">
    <source>
        <dbReference type="SAM" id="MobiDB-lite"/>
    </source>
</evidence>
<evidence type="ECO:0000313" key="7">
    <source>
        <dbReference type="EMBL" id="GGO96250.1"/>
    </source>
</evidence>
<evidence type="ECO:0000256" key="3">
    <source>
        <dbReference type="ARBA" id="ARBA00013368"/>
    </source>
</evidence>
<dbReference type="EMBL" id="BMNJ01000002">
    <property type="protein sequence ID" value="GGO96250.1"/>
    <property type="molecule type" value="Genomic_DNA"/>
</dbReference>
<comment type="subunit">
    <text evidence="2">Heterodimer of SbcC and SbcD.</text>
</comment>
<name>A0A8H9LI66_9ACTO</name>
<dbReference type="InterPro" id="IPR038729">
    <property type="entry name" value="Rad50/SbcC_AAA"/>
</dbReference>
<evidence type="ECO:0000256" key="4">
    <source>
        <dbReference type="SAM" id="Coils"/>
    </source>
</evidence>
<reference evidence="7" key="2">
    <citation type="submission" date="2020-09" db="EMBL/GenBank/DDBJ databases">
        <authorList>
            <person name="Sun Q."/>
            <person name="Zhou Y."/>
        </authorList>
    </citation>
    <scope>NUCLEOTIDE SEQUENCE</scope>
    <source>
        <strain evidence="7">CGMCC 4.7372</strain>
    </source>
</reference>
<dbReference type="RefSeq" id="WP_080461984.1">
    <property type="nucleotide sequence ID" value="NZ_BMNJ01000002.1"/>
</dbReference>
<dbReference type="PANTHER" id="PTHR32114:SF2">
    <property type="entry name" value="ABC TRANSPORTER ABCH.3"/>
    <property type="match status" value="1"/>
</dbReference>
<evidence type="ECO:0000256" key="1">
    <source>
        <dbReference type="ARBA" id="ARBA00006930"/>
    </source>
</evidence>
<dbReference type="SUPFAM" id="SSF52540">
    <property type="entry name" value="P-loop containing nucleoside triphosphate hydrolases"/>
    <property type="match status" value="1"/>
</dbReference>
<dbReference type="GO" id="GO:0016887">
    <property type="term" value="F:ATP hydrolysis activity"/>
    <property type="evidence" value="ECO:0007669"/>
    <property type="project" value="InterPro"/>
</dbReference>
<organism evidence="7 8">
    <name type="scientific">Actinomyces gaoshouyii</name>
    <dbReference type="NCBI Taxonomy" id="1960083"/>
    <lineage>
        <taxon>Bacteria</taxon>
        <taxon>Bacillati</taxon>
        <taxon>Actinomycetota</taxon>
        <taxon>Actinomycetes</taxon>
        <taxon>Actinomycetales</taxon>
        <taxon>Actinomycetaceae</taxon>
        <taxon>Actinomyces</taxon>
    </lineage>
</organism>
<reference evidence="7" key="1">
    <citation type="journal article" date="2014" name="Int. J. Syst. Evol. Microbiol.">
        <title>Complete genome sequence of Corynebacterium casei LMG S-19264T (=DSM 44701T), isolated from a smear-ripened cheese.</title>
        <authorList>
            <consortium name="US DOE Joint Genome Institute (JGI-PGF)"/>
            <person name="Walter F."/>
            <person name="Albersmeier A."/>
            <person name="Kalinowski J."/>
            <person name="Ruckert C."/>
        </authorList>
    </citation>
    <scope>NUCLEOTIDE SEQUENCE</scope>
    <source>
        <strain evidence="7">CGMCC 4.7372</strain>
    </source>
</reference>
<feature type="region of interest" description="Disordered" evidence="5">
    <location>
        <begin position="395"/>
        <end position="426"/>
    </location>
</feature>